<gene>
    <name evidence="4" type="ORF">VTJ49DRAFT_6636</name>
</gene>
<evidence type="ECO:0000259" key="3">
    <source>
        <dbReference type="Pfam" id="PF23584"/>
    </source>
</evidence>
<evidence type="ECO:0000256" key="2">
    <source>
        <dbReference type="SAM" id="SignalP"/>
    </source>
</evidence>
<dbReference type="Proteomes" id="UP001583172">
    <property type="component" value="Unassembled WGS sequence"/>
</dbReference>
<keyword evidence="1" id="KW-0812">Transmembrane</keyword>
<keyword evidence="1" id="KW-0472">Membrane</keyword>
<feature type="transmembrane region" description="Helical" evidence="1">
    <location>
        <begin position="324"/>
        <end position="345"/>
    </location>
</feature>
<evidence type="ECO:0000256" key="1">
    <source>
        <dbReference type="SAM" id="Phobius"/>
    </source>
</evidence>
<feature type="domain" description="DUF7136" evidence="3">
    <location>
        <begin position="29"/>
        <end position="292"/>
    </location>
</feature>
<keyword evidence="2" id="KW-0732">Signal</keyword>
<name>A0ABR3V181_HUMIN</name>
<feature type="signal peptide" evidence="2">
    <location>
        <begin position="1"/>
        <end position="23"/>
    </location>
</feature>
<evidence type="ECO:0000313" key="5">
    <source>
        <dbReference type="Proteomes" id="UP001583172"/>
    </source>
</evidence>
<comment type="caution">
    <text evidence="4">The sequence shown here is derived from an EMBL/GenBank/DDBJ whole genome shotgun (WGS) entry which is preliminary data.</text>
</comment>
<dbReference type="InterPro" id="IPR055560">
    <property type="entry name" value="DUF7136"/>
</dbReference>
<reference evidence="4 5" key="1">
    <citation type="journal article" date="2024" name="Commun. Biol.">
        <title>Comparative genomic analysis of thermophilic fungi reveals convergent evolutionary adaptations and gene losses.</title>
        <authorList>
            <person name="Steindorff A.S."/>
            <person name="Aguilar-Pontes M.V."/>
            <person name="Robinson A.J."/>
            <person name="Andreopoulos B."/>
            <person name="LaButti K."/>
            <person name="Kuo A."/>
            <person name="Mondo S."/>
            <person name="Riley R."/>
            <person name="Otillar R."/>
            <person name="Haridas S."/>
            <person name="Lipzen A."/>
            <person name="Grimwood J."/>
            <person name="Schmutz J."/>
            <person name="Clum A."/>
            <person name="Reid I.D."/>
            <person name="Moisan M.C."/>
            <person name="Butler G."/>
            <person name="Nguyen T.T.M."/>
            <person name="Dewar K."/>
            <person name="Conant G."/>
            <person name="Drula E."/>
            <person name="Henrissat B."/>
            <person name="Hansel C."/>
            <person name="Singer S."/>
            <person name="Hutchinson M.I."/>
            <person name="de Vries R.P."/>
            <person name="Natvig D.O."/>
            <person name="Powell A.J."/>
            <person name="Tsang A."/>
            <person name="Grigoriev I.V."/>
        </authorList>
    </citation>
    <scope>NUCLEOTIDE SEQUENCE [LARGE SCALE GENOMIC DNA]</scope>
    <source>
        <strain evidence="4 5">CBS 620.91</strain>
    </source>
</reference>
<keyword evidence="5" id="KW-1185">Reference proteome</keyword>
<dbReference type="EMBL" id="JAZGSY010000642">
    <property type="protein sequence ID" value="KAL1835477.1"/>
    <property type="molecule type" value="Genomic_DNA"/>
</dbReference>
<accession>A0ABR3V181</accession>
<feature type="chain" id="PRO_5046855588" description="DUF7136 domain-containing protein" evidence="2">
    <location>
        <begin position="24"/>
        <end position="346"/>
    </location>
</feature>
<evidence type="ECO:0000313" key="4">
    <source>
        <dbReference type="EMBL" id="KAL1835477.1"/>
    </source>
</evidence>
<protein>
    <recommendedName>
        <fullName evidence="3">DUF7136 domain-containing protein</fullName>
    </recommendedName>
</protein>
<dbReference type="Pfam" id="PF23584">
    <property type="entry name" value="DUF7136"/>
    <property type="match status" value="1"/>
</dbReference>
<keyword evidence="1" id="KW-1133">Transmembrane helix</keyword>
<sequence>MSFPRRLLAALLGSALYGSAARADDITYPVTVSASLVFPHNDTYAPGPMFPMVWAIHNLHAALPSSAMRLHYRITALDEPFEDWVVYSDFDLERYVTSNGGGGDKLPNPFYLTTYTPKLNTTATAGRYALFWQLTATSCYPFTEAWQDGVRDRVNWINFSQTQGTHFTIADPSNTTTAVTPKNPMDISADQASTCANWSALSFAITDTVPVPEADDDEVRKNRPNQTLCAIIPDPTPGIDPWGYPETTTTTTTSNVPAATTTVPPNPCLGKMDAAAAESLSSKLTSMGCKTWLPDQTPLITEGCPAPTTNAAAPGAALFGSTCGGVAVVGLTVGWTVVGGLLFAAL</sequence>
<proteinExistence type="predicted"/>
<organism evidence="4 5">
    <name type="scientific">Humicola insolens</name>
    <name type="common">Soft-rot fungus</name>
    <dbReference type="NCBI Taxonomy" id="85995"/>
    <lineage>
        <taxon>Eukaryota</taxon>
        <taxon>Fungi</taxon>
        <taxon>Dikarya</taxon>
        <taxon>Ascomycota</taxon>
        <taxon>Pezizomycotina</taxon>
        <taxon>Sordariomycetes</taxon>
        <taxon>Sordariomycetidae</taxon>
        <taxon>Sordariales</taxon>
        <taxon>Chaetomiaceae</taxon>
        <taxon>Mycothermus</taxon>
    </lineage>
</organism>